<dbReference type="InterPro" id="IPR011611">
    <property type="entry name" value="PfkB_dom"/>
</dbReference>
<gene>
    <name evidence="5" type="ordered locus">Palpr_0107</name>
</gene>
<dbReference type="OrthoDB" id="9813569at2"/>
<keyword evidence="3" id="KW-0418">Kinase</keyword>
<evidence type="ECO:0000259" key="4">
    <source>
        <dbReference type="Pfam" id="PF00294"/>
    </source>
</evidence>
<sequence length="304" mass="34037">MKTTNEKQKTVVCYGEILWDIFPTKTKPGGAPMNVAYHLRKFGVDSRMISRVGNDEAGEKLLKLLTEWNIPIENCQIDQAYETGKVIATVLPGNEMSYSIHSPVSWDYITSGVDNDSLVSEADAFVYGSLVTRNETSRETLYQLIEKAKFNVFDINLRQPFYSPETIEYLLKKCNLLKLNESELGLIITWFSNNKFDEEASVRFLQNEFNIDEVIVTKGAEGASYYTKSISYSFPAFKVQVADTCGSGDSFLAAFLAKKFEGESPETCMIYATGLGAFVASHEGACPAYDIAKLESYIFQKQTS</sequence>
<feature type="domain" description="Carbohydrate kinase PfkB" evidence="4">
    <location>
        <begin position="24"/>
        <end position="287"/>
    </location>
</feature>
<organism evidence="5 6">
    <name type="scientific">Paludibacter propionicigenes (strain DSM 17365 / JCM 13257 / WB4)</name>
    <dbReference type="NCBI Taxonomy" id="694427"/>
    <lineage>
        <taxon>Bacteria</taxon>
        <taxon>Pseudomonadati</taxon>
        <taxon>Bacteroidota</taxon>
        <taxon>Bacteroidia</taxon>
        <taxon>Bacteroidales</taxon>
        <taxon>Paludibacteraceae</taxon>
        <taxon>Paludibacter</taxon>
    </lineage>
</organism>
<evidence type="ECO:0000256" key="1">
    <source>
        <dbReference type="ARBA" id="ARBA00010688"/>
    </source>
</evidence>
<reference key="1">
    <citation type="submission" date="2010-11" db="EMBL/GenBank/DDBJ databases">
        <title>The complete genome of Paludibacter propionicigenes DSM 17365.</title>
        <authorList>
            <consortium name="US DOE Joint Genome Institute (JGI-PGF)"/>
            <person name="Lucas S."/>
            <person name="Copeland A."/>
            <person name="Lapidus A."/>
            <person name="Bruce D."/>
            <person name="Goodwin L."/>
            <person name="Pitluck S."/>
            <person name="Kyrpides N."/>
            <person name="Mavromatis K."/>
            <person name="Ivanova N."/>
            <person name="Munk A.C."/>
            <person name="Brettin T."/>
            <person name="Detter J.C."/>
            <person name="Han C."/>
            <person name="Tapia R."/>
            <person name="Land M."/>
            <person name="Hauser L."/>
            <person name="Markowitz V."/>
            <person name="Cheng J.-F."/>
            <person name="Hugenholtz P."/>
            <person name="Woyke T."/>
            <person name="Wu D."/>
            <person name="Gronow S."/>
            <person name="Wellnitz S."/>
            <person name="Brambilla E."/>
            <person name="Klenk H.-P."/>
            <person name="Eisen J.A."/>
        </authorList>
    </citation>
    <scope>NUCLEOTIDE SEQUENCE</scope>
    <source>
        <strain>WB4</strain>
    </source>
</reference>
<dbReference type="AlphaFoldDB" id="E4T079"/>
<dbReference type="eggNOG" id="COG0524">
    <property type="taxonomic scope" value="Bacteria"/>
</dbReference>
<reference evidence="5 6" key="2">
    <citation type="journal article" date="2011" name="Stand. Genomic Sci.">
        <title>Complete genome sequence of Paludibacter propionicigenes type strain (WB4).</title>
        <authorList>
            <person name="Gronow S."/>
            <person name="Munk C."/>
            <person name="Lapidus A."/>
            <person name="Nolan M."/>
            <person name="Lucas S."/>
            <person name="Hammon N."/>
            <person name="Deshpande S."/>
            <person name="Cheng J.F."/>
            <person name="Tapia R."/>
            <person name="Han C."/>
            <person name="Goodwin L."/>
            <person name="Pitluck S."/>
            <person name="Liolios K."/>
            <person name="Ivanova N."/>
            <person name="Mavromatis K."/>
            <person name="Mikhailova N."/>
            <person name="Pati A."/>
            <person name="Chen A."/>
            <person name="Palaniappan K."/>
            <person name="Land M."/>
            <person name="Hauser L."/>
            <person name="Chang Y.J."/>
            <person name="Jeffries C.D."/>
            <person name="Brambilla E."/>
            <person name="Rohde M."/>
            <person name="Goker M."/>
            <person name="Detter J.C."/>
            <person name="Woyke T."/>
            <person name="Bristow J."/>
            <person name="Eisen J.A."/>
            <person name="Markowitz V."/>
            <person name="Hugenholtz P."/>
            <person name="Kyrpides N.C."/>
            <person name="Klenk H.P."/>
        </authorList>
    </citation>
    <scope>NUCLEOTIDE SEQUENCE [LARGE SCALE GENOMIC DNA]</scope>
    <source>
        <strain evidence="6">DSM 17365 / JCM 13257 / WB4</strain>
    </source>
</reference>
<keyword evidence="6" id="KW-1185">Reference proteome</keyword>
<comment type="similarity">
    <text evidence="1">Belongs to the carbohydrate kinase PfkB family.</text>
</comment>
<evidence type="ECO:0000313" key="5">
    <source>
        <dbReference type="EMBL" id="ADQ78269.1"/>
    </source>
</evidence>
<dbReference type="KEGG" id="ppn:Palpr_0107"/>
<dbReference type="EMBL" id="CP002345">
    <property type="protein sequence ID" value="ADQ78269.1"/>
    <property type="molecule type" value="Genomic_DNA"/>
</dbReference>
<dbReference type="STRING" id="694427.Palpr_0107"/>
<dbReference type="GO" id="GO:0016301">
    <property type="term" value="F:kinase activity"/>
    <property type="evidence" value="ECO:0007669"/>
    <property type="project" value="UniProtKB-KW"/>
</dbReference>
<evidence type="ECO:0000256" key="2">
    <source>
        <dbReference type="ARBA" id="ARBA00022679"/>
    </source>
</evidence>
<keyword evidence="2" id="KW-0808">Transferase</keyword>
<dbReference type="PANTHER" id="PTHR43085:SF57">
    <property type="entry name" value="CARBOHYDRATE KINASE PFKB DOMAIN-CONTAINING PROTEIN"/>
    <property type="match status" value="1"/>
</dbReference>
<dbReference type="CDD" id="cd01167">
    <property type="entry name" value="bac_FRK"/>
    <property type="match status" value="1"/>
</dbReference>
<dbReference type="InterPro" id="IPR029056">
    <property type="entry name" value="Ribokinase-like"/>
</dbReference>
<dbReference type="PANTHER" id="PTHR43085">
    <property type="entry name" value="HEXOKINASE FAMILY MEMBER"/>
    <property type="match status" value="1"/>
</dbReference>
<evidence type="ECO:0000256" key="3">
    <source>
        <dbReference type="ARBA" id="ARBA00022777"/>
    </source>
</evidence>
<proteinExistence type="inferred from homology"/>
<dbReference type="PROSITE" id="PS00584">
    <property type="entry name" value="PFKB_KINASES_2"/>
    <property type="match status" value="1"/>
</dbReference>
<dbReference type="RefSeq" id="WP_013443638.1">
    <property type="nucleotide sequence ID" value="NC_014734.1"/>
</dbReference>
<dbReference type="Pfam" id="PF00294">
    <property type="entry name" value="PfkB"/>
    <property type="match status" value="1"/>
</dbReference>
<dbReference type="Proteomes" id="UP000008718">
    <property type="component" value="Chromosome"/>
</dbReference>
<evidence type="ECO:0000313" key="6">
    <source>
        <dbReference type="Proteomes" id="UP000008718"/>
    </source>
</evidence>
<dbReference type="InterPro" id="IPR002173">
    <property type="entry name" value="Carboh/pur_kinase_PfkB_CS"/>
</dbReference>
<accession>E4T079</accession>
<name>E4T079_PALPW</name>
<dbReference type="InterPro" id="IPR050306">
    <property type="entry name" value="PfkB_Carbo_kinase"/>
</dbReference>
<protein>
    <submittedName>
        <fullName evidence="5">PfkB domain protein</fullName>
    </submittedName>
</protein>
<dbReference type="PROSITE" id="PS00583">
    <property type="entry name" value="PFKB_KINASES_1"/>
    <property type="match status" value="1"/>
</dbReference>
<dbReference type="SUPFAM" id="SSF53613">
    <property type="entry name" value="Ribokinase-like"/>
    <property type="match status" value="1"/>
</dbReference>
<dbReference type="HOGENOM" id="CLU_027634_6_3_10"/>
<dbReference type="Gene3D" id="3.40.1190.20">
    <property type="match status" value="1"/>
</dbReference>